<keyword evidence="1" id="KW-0677">Repeat</keyword>
<dbReference type="InterPro" id="IPR027417">
    <property type="entry name" value="P-loop_NTPase"/>
</dbReference>
<comment type="caution">
    <text evidence="3">The sequence shown here is derived from an EMBL/GenBank/DDBJ whole genome shotgun (WGS) entry which is preliminary data.</text>
</comment>
<dbReference type="Pfam" id="PF24883">
    <property type="entry name" value="NPHP3_N"/>
    <property type="match status" value="1"/>
</dbReference>
<dbReference type="PANTHER" id="PTHR10039">
    <property type="entry name" value="AMELOGENIN"/>
    <property type="match status" value="1"/>
</dbReference>
<dbReference type="Gene3D" id="3.40.50.300">
    <property type="entry name" value="P-loop containing nucleotide triphosphate hydrolases"/>
    <property type="match status" value="1"/>
</dbReference>
<feature type="domain" description="NACHT" evidence="2">
    <location>
        <begin position="22"/>
        <end position="174"/>
    </location>
</feature>
<protein>
    <recommendedName>
        <fullName evidence="2">NACHT domain-containing protein</fullName>
    </recommendedName>
</protein>
<dbReference type="InterPro" id="IPR056884">
    <property type="entry name" value="NPHP3-like_N"/>
</dbReference>
<name>A0A1J8Q2E8_9AGAM</name>
<keyword evidence="4" id="KW-1185">Reference proteome</keyword>
<dbReference type="STRING" id="180088.A0A1J8Q2E8"/>
<dbReference type="PROSITE" id="PS50837">
    <property type="entry name" value="NACHT"/>
    <property type="match status" value="1"/>
</dbReference>
<dbReference type="OrthoDB" id="3027122at2759"/>
<evidence type="ECO:0000313" key="4">
    <source>
        <dbReference type="Proteomes" id="UP000183567"/>
    </source>
</evidence>
<dbReference type="Proteomes" id="UP000183567">
    <property type="component" value="Unassembled WGS sequence"/>
</dbReference>
<organism evidence="3 4">
    <name type="scientific">Rhizopogon vesiculosus</name>
    <dbReference type="NCBI Taxonomy" id="180088"/>
    <lineage>
        <taxon>Eukaryota</taxon>
        <taxon>Fungi</taxon>
        <taxon>Dikarya</taxon>
        <taxon>Basidiomycota</taxon>
        <taxon>Agaricomycotina</taxon>
        <taxon>Agaricomycetes</taxon>
        <taxon>Agaricomycetidae</taxon>
        <taxon>Boletales</taxon>
        <taxon>Suillineae</taxon>
        <taxon>Rhizopogonaceae</taxon>
        <taxon>Rhizopogon</taxon>
    </lineage>
</organism>
<dbReference type="PANTHER" id="PTHR10039:SF16">
    <property type="entry name" value="GPI INOSITOL-DEACYLASE"/>
    <property type="match status" value="1"/>
</dbReference>
<evidence type="ECO:0000256" key="1">
    <source>
        <dbReference type="ARBA" id="ARBA00022737"/>
    </source>
</evidence>
<dbReference type="EMBL" id="LVVM01003876">
    <property type="protein sequence ID" value="OJA14139.1"/>
    <property type="molecule type" value="Genomic_DNA"/>
</dbReference>
<dbReference type="SUPFAM" id="SSF52540">
    <property type="entry name" value="P-loop containing nucleoside triphosphate hydrolases"/>
    <property type="match status" value="1"/>
</dbReference>
<evidence type="ECO:0000259" key="2">
    <source>
        <dbReference type="PROSITE" id="PS50837"/>
    </source>
</evidence>
<dbReference type="AlphaFoldDB" id="A0A1J8Q2E8"/>
<dbReference type="InterPro" id="IPR007111">
    <property type="entry name" value="NACHT_NTPase"/>
</dbReference>
<gene>
    <name evidence="3" type="ORF">AZE42_06721</name>
</gene>
<sequence length="471" mass="53326">MDNTRVALREGLRQVLNQSDQTTIWLNGPAGVGKTSIAFTVAEGMKAAKRLAATFFCSHRHTESISAIIPTIAYQLALAFPCIRDDIMRAIEIDGLLLSDANFRVEQMRELIIKPLRMLRLRRKTSYAIIIDALDECFSAEEAAGLANLFTDNLSRSGLPVIHLLFTSRPEARICTAMQVPIYEILLTTEDENTVQDVRFFLRTSLDTIRRSRPVVFSQQSGPWPSSHAFEALTSRAAGLFVYAATAINFISAPGHHPQQRLDLLLRSDSAVGENMDQIYRQIIEASENPYVHCRMLVFIIRLFRPLPLVQLQKLFVGDEQNLAMMLEAFSPMFLNPRDGSGNIEIYHDSLRGFMISLQRSKEYYVDDTLVHEELACRCLDLLMREENVTEGAFLYALHHWDFHLSMTGRRLNSKLRNLLALLTKGTMQRLVALEQRDLAVRFCCSLHRANARSSVSVLIVRKAVNNPQNG</sequence>
<evidence type="ECO:0000313" key="3">
    <source>
        <dbReference type="EMBL" id="OJA14139.1"/>
    </source>
</evidence>
<accession>A0A1J8Q2E8</accession>
<proteinExistence type="predicted"/>
<reference evidence="3 4" key="1">
    <citation type="submission" date="2016-03" db="EMBL/GenBank/DDBJ databases">
        <title>Comparative genomics of the ectomycorrhizal sister species Rhizopogon vinicolor and Rhizopogon vesiculosus (Basidiomycota: Boletales) reveals a divergence of the mating type B locus.</title>
        <authorList>
            <person name="Mujic A.B."/>
            <person name="Kuo A."/>
            <person name="Tritt A."/>
            <person name="Lipzen A."/>
            <person name="Chen C."/>
            <person name="Johnson J."/>
            <person name="Sharma A."/>
            <person name="Barry K."/>
            <person name="Grigoriev I.V."/>
            <person name="Spatafora J.W."/>
        </authorList>
    </citation>
    <scope>NUCLEOTIDE SEQUENCE [LARGE SCALE GENOMIC DNA]</scope>
    <source>
        <strain evidence="3 4">AM-OR11-056</strain>
    </source>
</reference>